<evidence type="ECO:0000313" key="2">
    <source>
        <dbReference type="Proteomes" id="UP001515641"/>
    </source>
</evidence>
<accession>A0ABX0LHS0</accession>
<proteinExistence type="predicted"/>
<dbReference type="EMBL" id="JAAOMA010000047">
    <property type="protein sequence ID" value="NHR08010.1"/>
    <property type="molecule type" value="Genomic_DNA"/>
</dbReference>
<reference evidence="1 2" key="1">
    <citation type="submission" date="2020-03" db="EMBL/GenBank/DDBJ databases">
        <title>Draft genome sequence of environmentally isolated cultures.</title>
        <authorList>
            <person name="Wilson H.S."/>
            <person name="De Leon M.E."/>
        </authorList>
    </citation>
    <scope>NUCLEOTIDE SEQUENCE [LARGE SCALE GENOMIC DNA]</scope>
    <source>
        <strain evidence="1 2">HSC-31F16</strain>
    </source>
</reference>
<dbReference type="Pfam" id="PF23840">
    <property type="entry name" value="Phage_tail_terminator"/>
    <property type="match status" value="1"/>
</dbReference>
<dbReference type="RefSeq" id="WP_166453715.1">
    <property type="nucleotide sequence ID" value="NZ_JAAOMA010000047.1"/>
</dbReference>
<comment type="caution">
    <text evidence="1">The sequence shown here is derived from an EMBL/GenBank/DDBJ whole genome shotgun (WGS) entry which is preliminary data.</text>
</comment>
<organism evidence="1 2">
    <name type="scientific">Chromobacterium fluminis</name>
    <dbReference type="NCBI Taxonomy" id="3044269"/>
    <lineage>
        <taxon>Bacteria</taxon>
        <taxon>Pseudomonadati</taxon>
        <taxon>Pseudomonadota</taxon>
        <taxon>Betaproteobacteria</taxon>
        <taxon>Neisseriales</taxon>
        <taxon>Chromobacteriaceae</taxon>
        <taxon>Chromobacterium</taxon>
    </lineage>
</organism>
<sequence length="196" mass="21257">MDINAVVAHLREHCPLFARRVGAGLDLDAVLEGLELPVPSASAIFAGDDAEPNRLQTGVMQDVVDELHILAIVANVDEPGQTAAATVGQVRAELLRALAGWSPGERYEPLEYRGSDVVKVDRARAYYLFRFVTAWQLGAPVLSVGEGAETWPEVELPRLVEFGGMSGGVDFINPGNGPDGRIEHEFRVEFPPEGRE</sequence>
<evidence type="ECO:0000313" key="1">
    <source>
        <dbReference type="EMBL" id="NHR08010.1"/>
    </source>
</evidence>
<gene>
    <name evidence="1" type="ORF">HA052_22735</name>
</gene>
<dbReference type="InterPro" id="IPR056912">
    <property type="entry name" value="Phage_JBD30_tail_term-like"/>
</dbReference>
<keyword evidence="2" id="KW-1185">Reference proteome</keyword>
<protein>
    <recommendedName>
        <fullName evidence="3">Phage tail protein</fullName>
    </recommendedName>
</protein>
<dbReference type="Proteomes" id="UP001515641">
    <property type="component" value="Unassembled WGS sequence"/>
</dbReference>
<evidence type="ECO:0008006" key="3">
    <source>
        <dbReference type="Google" id="ProtNLM"/>
    </source>
</evidence>
<name>A0ABX0LHS0_9NEIS</name>